<dbReference type="GO" id="GO:0047804">
    <property type="term" value="F:cysteine-S-conjugate beta-lyase activity"/>
    <property type="evidence" value="ECO:0007669"/>
    <property type="project" value="UniProtKB-EC"/>
</dbReference>
<sequence length="408" mass="46867">MDYTSTFDHTPERIGTGSEKWDALHKHFGKEDIIPLWIADMDFAAPLPVQEAIRQRIEHGVLGYTFRTDEYHQSIVNWMERKHQWTIENDWIVFTPGVVSALNFAVQTYTEPGDKVIIQTPVYPPFYNVVKGHGRELVENPLMQDQYGDYRMDLEQLETVLDEQVKMLILCNPHNPIGRVWTRTELEQLEHLCAKWNIIVVSDEIHGDLVYAPHAHIPYASLSESAMNRSIICTAPSKTFNIAGMNTSNIIIPNEQLRNAFALKINQFGVGQINTFGAVATQAAYTYCEEWLEQCKVYTYRNMEYVQQYIATHIPELAVRLPEATYLLWIDCSKLRMEQLDLVSFLLDHAKIALNDGNAFGITGQGYMRMNIACSRSLLEKAMERLHHAIKTWRATQAVTTTSHMNNE</sequence>
<dbReference type="InterPro" id="IPR004839">
    <property type="entry name" value="Aminotransferase_I/II_large"/>
</dbReference>
<evidence type="ECO:0000259" key="6">
    <source>
        <dbReference type="Pfam" id="PF00155"/>
    </source>
</evidence>
<dbReference type="SUPFAM" id="SSF53383">
    <property type="entry name" value="PLP-dependent transferases"/>
    <property type="match status" value="1"/>
</dbReference>
<evidence type="ECO:0000256" key="2">
    <source>
        <dbReference type="ARBA" id="ARBA00012224"/>
    </source>
</evidence>
<dbReference type="EC" id="4.4.1.13" evidence="2"/>
<dbReference type="Proteomes" id="UP000094578">
    <property type="component" value="Unassembled WGS sequence"/>
</dbReference>
<dbReference type="CDD" id="cd00609">
    <property type="entry name" value="AAT_like"/>
    <property type="match status" value="1"/>
</dbReference>
<dbReference type="InterPro" id="IPR015424">
    <property type="entry name" value="PyrdxlP-dep_Trfase"/>
</dbReference>
<comment type="similarity">
    <text evidence="5">Belongs to the class-II pyridoxal-phosphate-dependent aminotransferase family. MalY/PatB cystathionine beta-lyase subfamily.</text>
</comment>
<dbReference type="InterPro" id="IPR027619">
    <property type="entry name" value="C-S_lyase_PatB-like"/>
</dbReference>
<dbReference type="STRING" id="1886670.PTI45_00065"/>
<dbReference type="NCBIfam" id="TIGR04350">
    <property type="entry name" value="C_S_lyase_PatB"/>
    <property type="match status" value="1"/>
</dbReference>
<organism evidence="7 8">
    <name type="scientific">Paenibacillus nuruki</name>
    <dbReference type="NCBI Taxonomy" id="1886670"/>
    <lineage>
        <taxon>Bacteria</taxon>
        <taxon>Bacillati</taxon>
        <taxon>Bacillota</taxon>
        <taxon>Bacilli</taxon>
        <taxon>Bacillales</taxon>
        <taxon>Paenibacillaceae</taxon>
        <taxon>Paenibacillus</taxon>
    </lineage>
</organism>
<evidence type="ECO:0000313" key="7">
    <source>
        <dbReference type="EMBL" id="ODP30556.1"/>
    </source>
</evidence>
<dbReference type="PANTHER" id="PTHR43525:SF1">
    <property type="entry name" value="PROTEIN MALY"/>
    <property type="match status" value="1"/>
</dbReference>
<dbReference type="InterPro" id="IPR015422">
    <property type="entry name" value="PyrdxlP-dep_Trfase_small"/>
</dbReference>
<dbReference type="GO" id="GO:0030170">
    <property type="term" value="F:pyridoxal phosphate binding"/>
    <property type="evidence" value="ECO:0007669"/>
    <property type="project" value="InterPro"/>
</dbReference>
<gene>
    <name evidence="7" type="primary">patB</name>
    <name evidence="7" type="ORF">PTI45_00065</name>
</gene>
<dbReference type="PANTHER" id="PTHR43525">
    <property type="entry name" value="PROTEIN MALY"/>
    <property type="match status" value="1"/>
</dbReference>
<name>A0A1E3L9X9_9BACL</name>
<dbReference type="InterPro" id="IPR015421">
    <property type="entry name" value="PyrdxlP-dep_Trfase_major"/>
</dbReference>
<evidence type="ECO:0000313" key="8">
    <source>
        <dbReference type="Proteomes" id="UP000094578"/>
    </source>
</evidence>
<evidence type="ECO:0000256" key="5">
    <source>
        <dbReference type="ARBA" id="ARBA00037974"/>
    </source>
</evidence>
<dbReference type="Gene3D" id="3.40.640.10">
    <property type="entry name" value="Type I PLP-dependent aspartate aminotransferase-like (Major domain)"/>
    <property type="match status" value="1"/>
</dbReference>
<evidence type="ECO:0000256" key="4">
    <source>
        <dbReference type="ARBA" id="ARBA00023239"/>
    </source>
</evidence>
<dbReference type="Gene3D" id="3.90.1150.10">
    <property type="entry name" value="Aspartate Aminotransferase, domain 1"/>
    <property type="match status" value="1"/>
</dbReference>
<accession>A0A1E3L9X9</accession>
<keyword evidence="8" id="KW-1185">Reference proteome</keyword>
<reference evidence="7 8" key="1">
    <citation type="submission" date="2016-08" db="EMBL/GenBank/DDBJ databases">
        <title>Genome sequencing of Paenibacillus sp. TI45-13ar, isolated from Korean traditional nuruk.</title>
        <authorList>
            <person name="Kim S.-J."/>
        </authorList>
    </citation>
    <scope>NUCLEOTIDE SEQUENCE [LARGE SCALE GENOMIC DNA]</scope>
    <source>
        <strain evidence="7 8">TI45-13ar</strain>
    </source>
</reference>
<comment type="caution">
    <text evidence="7">The sequence shown here is derived from an EMBL/GenBank/DDBJ whole genome shotgun (WGS) entry which is preliminary data.</text>
</comment>
<evidence type="ECO:0000256" key="1">
    <source>
        <dbReference type="ARBA" id="ARBA00001933"/>
    </source>
</evidence>
<dbReference type="Pfam" id="PF00155">
    <property type="entry name" value="Aminotran_1_2"/>
    <property type="match status" value="1"/>
</dbReference>
<dbReference type="PATRIC" id="fig|1886670.3.peg.63"/>
<evidence type="ECO:0000256" key="3">
    <source>
        <dbReference type="ARBA" id="ARBA00022898"/>
    </source>
</evidence>
<proteinExistence type="inferred from homology"/>
<dbReference type="RefSeq" id="WP_069325555.1">
    <property type="nucleotide sequence ID" value="NZ_MDER01000001.1"/>
</dbReference>
<keyword evidence="3" id="KW-0663">Pyridoxal phosphate</keyword>
<comment type="cofactor">
    <cofactor evidence="1">
        <name>pyridoxal 5'-phosphate</name>
        <dbReference type="ChEBI" id="CHEBI:597326"/>
    </cofactor>
</comment>
<feature type="domain" description="Aminotransferase class I/classII large" evidence="6">
    <location>
        <begin position="33"/>
        <end position="386"/>
    </location>
</feature>
<keyword evidence="4 7" id="KW-0456">Lyase</keyword>
<protein>
    <recommendedName>
        <fullName evidence="2">cysteine-S-conjugate beta-lyase</fullName>
        <ecNumber evidence="2">4.4.1.13</ecNumber>
    </recommendedName>
</protein>
<dbReference type="InterPro" id="IPR051798">
    <property type="entry name" value="Class-II_PLP-Dep_Aminotrans"/>
</dbReference>
<dbReference type="EMBL" id="MDER01000001">
    <property type="protein sequence ID" value="ODP30556.1"/>
    <property type="molecule type" value="Genomic_DNA"/>
</dbReference>
<dbReference type="AlphaFoldDB" id="A0A1E3L9X9"/>